<dbReference type="AlphaFoldDB" id="A0A157NG38"/>
<dbReference type="PANTHER" id="PTHR30514:SF18">
    <property type="entry name" value="RPIR-FAMILY TRANSCRIPTIONAL REGULATOR"/>
    <property type="match status" value="1"/>
</dbReference>
<evidence type="ECO:0000259" key="6">
    <source>
        <dbReference type="PROSITE" id="PS51464"/>
    </source>
</evidence>
<dbReference type="GO" id="GO:0097367">
    <property type="term" value="F:carbohydrate derivative binding"/>
    <property type="evidence" value="ECO:0007669"/>
    <property type="project" value="InterPro"/>
</dbReference>
<dbReference type="Pfam" id="PF01418">
    <property type="entry name" value="HTH_6"/>
    <property type="match status" value="1"/>
</dbReference>
<dbReference type="RefSeq" id="WP_066410523.1">
    <property type="nucleotide sequence ID" value="NZ_FKBS01000014.1"/>
</dbReference>
<feature type="domain" description="HTH rpiR-type" evidence="5">
    <location>
        <begin position="4"/>
        <end position="80"/>
    </location>
</feature>
<sequence>MDKRSLDQLIEAQYPSLPPALQRAARHIIDHPKDVALHSMRALAAHADLPASAMNRLARQLGFDGYDALRAVYRDWVAQGEGSFADRATGLQRRGAAGKGEALLRDVLEADMQNLRQMQDPAVLQALEAARDVLADARRIHVVGLRSLFPAAFYFNYACGMFRHGTTLLSGIGGIFADELRGAGRQDALVAFSYDPYARDTVSAVTHARELGVRIVGVTDSAVSPVAAQAKVSIVVPNTTPSLFASVVPAMAVAQALAALLLAGAGKAGLREVARSEAQLRQFAVYQDDGRAG</sequence>
<evidence type="ECO:0000256" key="4">
    <source>
        <dbReference type="ARBA" id="ARBA00023163"/>
    </source>
</evidence>
<reference evidence="7 8" key="1">
    <citation type="submission" date="2016-03" db="EMBL/GenBank/DDBJ databases">
        <authorList>
            <consortium name="Pathogen Informatics"/>
        </authorList>
    </citation>
    <scope>NUCLEOTIDE SEQUENCE [LARGE SCALE GENOMIC DNA]</scope>
    <source>
        <strain evidence="7 8">NCTC13364</strain>
    </source>
</reference>
<proteinExistence type="predicted"/>
<feature type="domain" description="SIS" evidence="6">
    <location>
        <begin position="130"/>
        <end position="268"/>
    </location>
</feature>
<evidence type="ECO:0000256" key="1">
    <source>
        <dbReference type="ARBA" id="ARBA00023015"/>
    </source>
</evidence>
<name>A0A157NG38_9BORD</name>
<dbReference type="GO" id="GO:0003677">
    <property type="term" value="F:DNA binding"/>
    <property type="evidence" value="ECO:0007669"/>
    <property type="project" value="UniProtKB-KW"/>
</dbReference>
<dbReference type="PANTHER" id="PTHR30514">
    <property type="entry name" value="GLUCOKINASE"/>
    <property type="match status" value="1"/>
</dbReference>
<dbReference type="InterPro" id="IPR001347">
    <property type="entry name" value="SIS_dom"/>
</dbReference>
<dbReference type="GO" id="GO:0003700">
    <property type="term" value="F:DNA-binding transcription factor activity"/>
    <property type="evidence" value="ECO:0007669"/>
    <property type="project" value="InterPro"/>
</dbReference>
<dbReference type="CDD" id="cd05013">
    <property type="entry name" value="SIS_RpiR"/>
    <property type="match status" value="1"/>
</dbReference>
<organism evidence="7 8">
    <name type="scientific">Bordetella ansorpii</name>
    <dbReference type="NCBI Taxonomy" id="288768"/>
    <lineage>
        <taxon>Bacteria</taxon>
        <taxon>Pseudomonadati</taxon>
        <taxon>Pseudomonadota</taxon>
        <taxon>Betaproteobacteria</taxon>
        <taxon>Burkholderiales</taxon>
        <taxon>Alcaligenaceae</taxon>
        <taxon>Bordetella</taxon>
    </lineage>
</organism>
<dbReference type="PROSITE" id="PS51071">
    <property type="entry name" value="HTH_RPIR"/>
    <property type="match status" value="1"/>
</dbReference>
<dbReference type="Gene3D" id="3.40.50.10490">
    <property type="entry name" value="Glucose-6-phosphate isomerase like protein, domain 1"/>
    <property type="match status" value="1"/>
</dbReference>
<evidence type="ECO:0000313" key="7">
    <source>
        <dbReference type="EMBL" id="SAI20178.1"/>
    </source>
</evidence>
<evidence type="ECO:0000256" key="3">
    <source>
        <dbReference type="ARBA" id="ARBA00023152"/>
    </source>
</evidence>
<gene>
    <name evidence="7" type="ORF">SAMEA1982600_01633</name>
</gene>
<dbReference type="InterPro" id="IPR047640">
    <property type="entry name" value="RpiR-like"/>
</dbReference>
<dbReference type="SUPFAM" id="SSF46689">
    <property type="entry name" value="Homeodomain-like"/>
    <property type="match status" value="1"/>
</dbReference>
<dbReference type="SUPFAM" id="SSF53697">
    <property type="entry name" value="SIS domain"/>
    <property type="match status" value="1"/>
</dbReference>
<dbReference type="InterPro" id="IPR035472">
    <property type="entry name" value="RpiR-like_SIS"/>
</dbReference>
<protein>
    <submittedName>
        <fullName evidence="7">Transcriptional regulator</fullName>
    </submittedName>
</protein>
<dbReference type="PROSITE" id="PS51464">
    <property type="entry name" value="SIS"/>
    <property type="match status" value="1"/>
</dbReference>
<dbReference type="Pfam" id="PF01380">
    <property type="entry name" value="SIS"/>
    <property type="match status" value="1"/>
</dbReference>
<keyword evidence="4" id="KW-0804">Transcription</keyword>
<dbReference type="Gene3D" id="1.10.10.10">
    <property type="entry name" value="Winged helix-like DNA-binding domain superfamily/Winged helix DNA-binding domain"/>
    <property type="match status" value="1"/>
</dbReference>
<dbReference type="EMBL" id="FKBS01000014">
    <property type="protein sequence ID" value="SAI20178.1"/>
    <property type="molecule type" value="Genomic_DNA"/>
</dbReference>
<evidence type="ECO:0000259" key="5">
    <source>
        <dbReference type="PROSITE" id="PS51071"/>
    </source>
</evidence>
<dbReference type="InterPro" id="IPR000281">
    <property type="entry name" value="HTH_RpiR"/>
</dbReference>
<dbReference type="InterPro" id="IPR046348">
    <property type="entry name" value="SIS_dom_sf"/>
</dbReference>
<dbReference type="GO" id="GO:0006096">
    <property type="term" value="P:glycolytic process"/>
    <property type="evidence" value="ECO:0007669"/>
    <property type="project" value="UniProtKB-KW"/>
</dbReference>
<dbReference type="OrthoDB" id="8713538at2"/>
<evidence type="ECO:0000256" key="2">
    <source>
        <dbReference type="ARBA" id="ARBA00023125"/>
    </source>
</evidence>
<keyword evidence="2" id="KW-0238">DNA-binding</keyword>
<dbReference type="InterPro" id="IPR036388">
    <property type="entry name" value="WH-like_DNA-bd_sf"/>
</dbReference>
<keyword evidence="3" id="KW-0324">Glycolysis</keyword>
<dbReference type="Proteomes" id="UP000077037">
    <property type="component" value="Unassembled WGS sequence"/>
</dbReference>
<evidence type="ECO:0000313" key="8">
    <source>
        <dbReference type="Proteomes" id="UP000077037"/>
    </source>
</evidence>
<dbReference type="InterPro" id="IPR009057">
    <property type="entry name" value="Homeodomain-like_sf"/>
</dbReference>
<keyword evidence="1" id="KW-0805">Transcription regulation</keyword>
<accession>A0A157NG38</accession>